<organism evidence="1 2">
    <name type="scientific">Piloderma croceum (strain F 1598)</name>
    <dbReference type="NCBI Taxonomy" id="765440"/>
    <lineage>
        <taxon>Eukaryota</taxon>
        <taxon>Fungi</taxon>
        <taxon>Dikarya</taxon>
        <taxon>Basidiomycota</taxon>
        <taxon>Agaricomycotina</taxon>
        <taxon>Agaricomycetes</taxon>
        <taxon>Agaricomycetidae</taxon>
        <taxon>Atheliales</taxon>
        <taxon>Atheliaceae</taxon>
        <taxon>Piloderma</taxon>
    </lineage>
</organism>
<reference evidence="2" key="2">
    <citation type="submission" date="2015-01" db="EMBL/GenBank/DDBJ databases">
        <title>Evolutionary Origins and Diversification of the Mycorrhizal Mutualists.</title>
        <authorList>
            <consortium name="DOE Joint Genome Institute"/>
            <consortium name="Mycorrhizal Genomics Consortium"/>
            <person name="Kohler A."/>
            <person name="Kuo A."/>
            <person name="Nagy L.G."/>
            <person name="Floudas D."/>
            <person name="Copeland A."/>
            <person name="Barry K.W."/>
            <person name="Cichocki N."/>
            <person name="Veneault-Fourrey C."/>
            <person name="LaButti K."/>
            <person name="Lindquist E.A."/>
            <person name="Lipzen A."/>
            <person name="Lundell T."/>
            <person name="Morin E."/>
            <person name="Murat C."/>
            <person name="Riley R."/>
            <person name="Ohm R."/>
            <person name="Sun H."/>
            <person name="Tunlid A."/>
            <person name="Henrissat B."/>
            <person name="Grigoriev I.V."/>
            <person name="Hibbett D.S."/>
            <person name="Martin F."/>
        </authorList>
    </citation>
    <scope>NUCLEOTIDE SEQUENCE [LARGE SCALE GENOMIC DNA]</scope>
    <source>
        <strain evidence="2">F 1598</strain>
    </source>
</reference>
<keyword evidence="2" id="KW-1185">Reference proteome</keyword>
<gene>
    <name evidence="1" type="ORF">PILCRDRAFT_11829</name>
</gene>
<dbReference type="Proteomes" id="UP000054166">
    <property type="component" value="Unassembled WGS sequence"/>
</dbReference>
<accession>A0A0C3EYY0</accession>
<dbReference type="AlphaFoldDB" id="A0A0C3EYY0"/>
<dbReference type="HOGENOM" id="CLU_1066022_0_0_1"/>
<protein>
    <submittedName>
        <fullName evidence="1">Uncharacterized protein</fullName>
    </submittedName>
</protein>
<evidence type="ECO:0000313" key="2">
    <source>
        <dbReference type="Proteomes" id="UP000054166"/>
    </source>
</evidence>
<reference evidence="1 2" key="1">
    <citation type="submission" date="2014-04" db="EMBL/GenBank/DDBJ databases">
        <authorList>
            <consortium name="DOE Joint Genome Institute"/>
            <person name="Kuo A."/>
            <person name="Tarkka M."/>
            <person name="Buscot F."/>
            <person name="Kohler A."/>
            <person name="Nagy L.G."/>
            <person name="Floudas D."/>
            <person name="Copeland A."/>
            <person name="Barry K.W."/>
            <person name="Cichocki N."/>
            <person name="Veneault-Fourrey C."/>
            <person name="LaButti K."/>
            <person name="Lindquist E.A."/>
            <person name="Lipzen A."/>
            <person name="Lundell T."/>
            <person name="Morin E."/>
            <person name="Murat C."/>
            <person name="Sun H."/>
            <person name="Tunlid A."/>
            <person name="Henrissat B."/>
            <person name="Grigoriev I.V."/>
            <person name="Hibbett D.S."/>
            <person name="Martin F."/>
            <person name="Nordberg H.P."/>
            <person name="Cantor M.N."/>
            <person name="Hua S.X."/>
        </authorList>
    </citation>
    <scope>NUCLEOTIDE SEQUENCE [LARGE SCALE GENOMIC DNA]</scope>
    <source>
        <strain evidence="1 2">F 1598</strain>
    </source>
</reference>
<evidence type="ECO:0000313" key="1">
    <source>
        <dbReference type="EMBL" id="KIM77745.1"/>
    </source>
</evidence>
<name>A0A0C3EYY0_PILCF</name>
<sequence>MRRLRTIHCATFDNESYLWIVHPFIGPNLTAFSMHIEQQWDMGEVASLASLTIFKDILRFRSPLLERLTITIPSRIWAKPFFSSLLSMLVCSLQHLRHLHCGDGLELDLPSLVHLASLPDLQILRLPIHQSLDQIFSLTPVPPPFLKHFEIGISVYSLEVAIKFILAWKFKTTTITTICVHITKVDEEPEICCSLIFPTLSVCTFLKQLQSRLSRKNIVLDCGIFVNPLYHSNHYSLAVTVLPRLAAFALRDFALLCADTY</sequence>
<dbReference type="EMBL" id="KN833022">
    <property type="protein sequence ID" value="KIM77745.1"/>
    <property type="molecule type" value="Genomic_DNA"/>
</dbReference>
<dbReference type="InParanoid" id="A0A0C3EYY0"/>
<proteinExistence type="predicted"/>